<dbReference type="PROSITE" id="PS50112">
    <property type="entry name" value="PAS"/>
    <property type="match status" value="2"/>
</dbReference>
<dbReference type="Gene3D" id="3.30.450.20">
    <property type="entry name" value="PAS domain"/>
    <property type="match status" value="4"/>
</dbReference>
<dbReference type="SMART" id="SM00091">
    <property type="entry name" value="PAS"/>
    <property type="match status" value="2"/>
</dbReference>
<dbReference type="NCBIfam" id="TIGR00254">
    <property type="entry name" value="GGDEF"/>
    <property type="match status" value="1"/>
</dbReference>
<dbReference type="SUPFAM" id="SSF141868">
    <property type="entry name" value="EAL domain-like"/>
    <property type="match status" value="1"/>
</dbReference>
<dbReference type="InterPro" id="IPR000700">
    <property type="entry name" value="PAS-assoc_C"/>
</dbReference>
<dbReference type="InterPro" id="IPR013655">
    <property type="entry name" value="PAS_fold_3"/>
</dbReference>
<dbReference type="SUPFAM" id="SSF55785">
    <property type="entry name" value="PYP-like sensor domain (PAS domain)"/>
    <property type="match status" value="4"/>
</dbReference>
<feature type="domain" description="PAS" evidence="2">
    <location>
        <begin position="304"/>
        <end position="357"/>
    </location>
</feature>
<dbReference type="SUPFAM" id="SSF55073">
    <property type="entry name" value="Nucleotide cyclase"/>
    <property type="match status" value="1"/>
</dbReference>
<dbReference type="Pfam" id="PF08447">
    <property type="entry name" value="PAS_3"/>
    <property type="match status" value="1"/>
</dbReference>
<comment type="caution">
    <text evidence="6">The sequence shown here is derived from an EMBL/GenBank/DDBJ whole genome shotgun (WGS) entry which is preliminary data.</text>
</comment>
<keyword evidence="7" id="KW-1185">Reference proteome</keyword>
<feature type="domain" description="PAC" evidence="3">
    <location>
        <begin position="486"/>
        <end position="538"/>
    </location>
</feature>
<sequence>MSSASPTPWAGGGIGAPGLTGSVFQTVFECSPEAIALTRVRDGVLVEVNTEWLSLTGYSRAEALGRTAVEMGHWLDPEERMRVFAPLLTGGRVVDTDVTLVMQDRNPRVVRMNAALMQEQEEQYILIYLRDVTAERLAHEALRAGEQALEHANEKLNRQVKLYEVTESVAKVGHWVIYPGDSMVHLSRGYGEIVQEPGRALVPKERLLANVMEEDRERVLQARARMDGQTVEYRLRRSDGSVVWLRSRMHRQVEGGQVRADFGIVQEFTSERQARQELENQLAFIQKITSRAPGMVYEYQMWPDKRSAFPFVSAAVQQLFGLTPEEARNDPASVLRAVHPDDATMVVKSTWEAAKTVQPWHCEFRTRPADGQERWMLGYALPEVQADGSVLFCGSITDITSQKEALTRLKLSEERFRNLSALSSDWYWEQDAEFRFVRVDGDGRIDSYLAPEEAMGRTRWDSGALGVTAAQWAAHKAQLLAHETFYDFELQRVRADGTYMWASISGEPMFDVDGVFTGYRGTGRDISARKQAEADIERLAFYDALTGLPNRRLLIDRLNHAVAASARNSHHGALLFIDLDNFKILNDTLGHHMGDLLLQQVAQRLQECVRTVDTVARLGGDEFVVMLEELGMDPAEAAAQAETVAKKILQTLNQQFALASHNLHSSPSIGVTLFYQHLHSVDELLKRADLAMYQAKGAGRNTLRFFDPEMQAAATARAAMETDLRQGMLRDEFMLYYQCVVDAEGVPTGVEALLRWKHPQRGIVSPGEFIPIAEQTGLILPLGQWVLEAACAQLVAWSAKPHTQKLTMAVNVSARQFKHPEFSNHILNLLRLTGANPYRLKLELTESLLLSEFDEVIEKMSELRSIGVGFSLDDFGTGYSSLSYLKRLPLDQLKIDQSFVRDVLTDPNDAAIARTILNLAESLDLGVVAEGVETAGQHDFLLRNGCKAFQGYFFGRPVPVELLQLPNP</sequence>
<feature type="domain" description="EAL" evidence="4">
    <location>
        <begin position="717"/>
        <end position="968"/>
    </location>
</feature>
<organism evidence="6 7">
    <name type="scientific">Rhodoferax saidenbachensis</name>
    <dbReference type="NCBI Taxonomy" id="1484693"/>
    <lineage>
        <taxon>Bacteria</taxon>
        <taxon>Pseudomonadati</taxon>
        <taxon>Pseudomonadota</taxon>
        <taxon>Betaproteobacteria</taxon>
        <taxon>Burkholderiales</taxon>
        <taxon>Comamonadaceae</taxon>
        <taxon>Rhodoferax</taxon>
    </lineage>
</organism>
<feature type="domain" description="PAS" evidence="2">
    <location>
        <begin position="42"/>
        <end position="80"/>
    </location>
</feature>
<dbReference type="InterPro" id="IPR052155">
    <property type="entry name" value="Biofilm_reg_signaling"/>
</dbReference>
<feature type="domain" description="PAC" evidence="3">
    <location>
        <begin position="229"/>
        <end position="280"/>
    </location>
</feature>
<name>A0ABU1ZQM3_9BURK</name>
<feature type="domain" description="PAC" evidence="3">
    <location>
        <begin position="360"/>
        <end position="411"/>
    </location>
</feature>
<evidence type="ECO:0000313" key="6">
    <source>
        <dbReference type="EMBL" id="MDR7307683.1"/>
    </source>
</evidence>
<dbReference type="CDD" id="cd01948">
    <property type="entry name" value="EAL"/>
    <property type="match status" value="1"/>
</dbReference>
<feature type="coiled-coil region" evidence="1">
    <location>
        <begin position="139"/>
        <end position="166"/>
    </location>
</feature>
<dbReference type="InterPro" id="IPR001633">
    <property type="entry name" value="EAL_dom"/>
</dbReference>
<dbReference type="InterPro" id="IPR000160">
    <property type="entry name" value="GGDEF_dom"/>
</dbReference>
<dbReference type="SMART" id="SM00267">
    <property type="entry name" value="GGDEF"/>
    <property type="match status" value="1"/>
</dbReference>
<dbReference type="InterPro" id="IPR029787">
    <property type="entry name" value="Nucleotide_cyclase"/>
</dbReference>
<dbReference type="InterPro" id="IPR001610">
    <property type="entry name" value="PAC"/>
</dbReference>
<dbReference type="InterPro" id="IPR000014">
    <property type="entry name" value="PAS"/>
</dbReference>
<dbReference type="EMBL" id="JAVDXO010000007">
    <property type="protein sequence ID" value="MDR7307683.1"/>
    <property type="molecule type" value="Genomic_DNA"/>
</dbReference>
<dbReference type="Pfam" id="PF00563">
    <property type="entry name" value="EAL"/>
    <property type="match status" value="1"/>
</dbReference>
<dbReference type="CDD" id="cd01949">
    <property type="entry name" value="GGDEF"/>
    <property type="match status" value="1"/>
</dbReference>
<evidence type="ECO:0000259" key="4">
    <source>
        <dbReference type="PROSITE" id="PS50883"/>
    </source>
</evidence>
<evidence type="ECO:0000259" key="3">
    <source>
        <dbReference type="PROSITE" id="PS50113"/>
    </source>
</evidence>
<evidence type="ECO:0000259" key="2">
    <source>
        <dbReference type="PROSITE" id="PS50112"/>
    </source>
</evidence>
<dbReference type="Pfam" id="PF00990">
    <property type="entry name" value="GGDEF"/>
    <property type="match status" value="1"/>
</dbReference>
<protein>
    <submittedName>
        <fullName evidence="6">Diguanylate cyclase (GGDEF)-like protein/PAS domain S-box-containing protein</fullName>
    </submittedName>
</protein>
<feature type="domain" description="GGDEF" evidence="5">
    <location>
        <begin position="570"/>
        <end position="708"/>
    </location>
</feature>
<dbReference type="NCBIfam" id="TIGR00229">
    <property type="entry name" value="sensory_box"/>
    <property type="match status" value="3"/>
</dbReference>
<dbReference type="PANTHER" id="PTHR44757:SF2">
    <property type="entry name" value="BIOFILM ARCHITECTURE MAINTENANCE PROTEIN MBAA"/>
    <property type="match status" value="1"/>
</dbReference>
<reference evidence="6 7" key="1">
    <citation type="submission" date="2023-07" db="EMBL/GenBank/DDBJ databases">
        <title>Sorghum-associated microbial communities from plants grown in Nebraska, USA.</title>
        <authorList>
            <person name="Schachtman D."/>
        </authorList>
    </citation>
    <scope>NUCLEOTIDE SEQUENCE [LARGE SCALE GENOMIC DNA]</scope>
    <source>
        <strain evidence="6 7">BE308</strain>
    </source>
</reference>
<evidence type="ECO:0000256" key="1">
    <source>
        <dbReference type="SAM" id="Coils"/>
    </source>
</evidence>
<dbReference type="SMART" id="SM00052">
    <property type="entry name" value="EAL"/>
    <property type="match status" value="1"/>
</dbReference>
<dbReference type="Gene3D" id="3.30.70.270">
    <property type="match status" value="1"/>
</dbReference>
<dbReference type="Gene3D" id="3.20.20.450">
    <property type="entry name" value="EAL domain"/>
    <property type="match status" value="1"/>
</dbReference>
<evidence type="ECO:0000259" key="5">
    <source>
        <dbReference type="PROSITE" id="PS50887"/>
    </source>
</evidence>
<dbReference type="PROSITE" id="PS50887">
    <property type="entry name" value="GGDEF"/>
    <property type="match status" value="1"/>
</dbReference>
<gene>
    <name evidence="6" type="ORF">J2X15_002987</name>
</gene>
<dbReference type="CDD" id="cd00130">
    <property type="entry name" value="PAS"/>
    <property type="match status" value="2"/>
</dbReference>
<dbReference type="PROSITE" id="PS50113">
    <property type="entry name" value="PAC"/>
    <property type="match status" value="3"/>
</dbReference>
<dbReference type="PROSITE" id="PS50883">
    <property type="entry name" value="EAL"/>
    <property type="match status" value="1"/>
</dbReference>
<dbReference type="InterPro" id="IPR043128">
    <property type="entry name" value="Rev_trsase/Diguanyl_cyclase"/>
</dbReference>
<accession>A0ABU1ZQM3</accession>
<dbReference type="Pfam" id="PF13426">
    <property type="entry name" value="PAS_9"/>
    <property type="match status" value="2"/>
</dbReference>
<dbReference type="SMART" id="SM00086">
    <property type="entry name" value="PAC"/>
    <property type="match status" value="4"/>
</dbReference>
<dbReference type="InterPro" id="IPR035965">
    <property type="entry name" value="PAS-like_dom_sf"/>
</dbReference>
<dbReference type="InterPro" id="IPR035919">
    <property type="entry name" value="EAL_sf"/>
</dbReference>
<proteinExistence type="predicted"/>
<dbReference type="Proteomes" id="UP001268089">
    <property type="component" value="Unassembled WGS sequence"/>
</dbReference>
<evidence type="ECO:0000313" key="7">
    <source>
        <dbReference type="Proteomes" id="UP001268089"/>
    </source>
</evidence>
<dbReference type="PANTHER" id="PTHR44757">
    <property type="entry name" value="DIGUANYLATE CYCLASE DGCP"/>
    <property type="match status" value="1"/>
</dbReference>
<keyword evidence="1" id="KW-0175">Coiled coil</keyword>